<accession>A0A8F3E9G5</accession>
<dbReference type="RefSeq" id="YP_010754432.1">
    <property type="nucleotide sequence ID" value="NC_073460.1"/>
</dbReference>
<protein>
    <submittedName>
        <fullName evidence="2">Helix-turn-helix DNA binding domain protein</fullName>
    </submittedName>
</protein>
<dbReference type="GeneID" id="80019023"/>
<reference evidence="2" key="1">
    <citation type="submission" date="2021-05" db="EMBL/GenBank/DDBJ databases">
        <authorList>
            <person name="Brink J."/>
            <person name="Busse A.L."/>
            <person name="Crowley H.J."/>
            <person name="Hall C.J."/>
            <person name="Hetherington P."/>
            <person name="Hovde T.M."/>
            <person name="Johnson J.A."/>
            <person name="Karch K.E."/>
            <person name="Krueger C.J."/>
            <person name="Lundberg T.J."/>
            <person name="Madla Sanchez I."/>
            <person name="Mathiesen C."/>
            <person name="Moore L.J."/>
            <person name="Nordberg R.J."/>
            <person name="Petersen I.M."/>
            <person name="Piton K.L."/>
            <person name="Rozycki S.T."/>
            <person name="Rutten E."/>
            <person name="Samuelson I.O."/>
            <person name="Sarkilahti S.K."/>
            <person name="Schubert K.A."/>
            <person name="Stamness T.F."/>
            <person name="Tinman A.J."/>
            <person name="Tutterrow P.B."/>
            <person name="Wanzek N.C."/>
            <person name="Wheeler C.D."/>
            <person name="Spring A.M."/>
            <person name="Klyczek K."/>
            <person name="Garlena R.A."/>
            <person name="Russell D.A."/>
            <person name="Pope W.H."/>
            <person name="Jacobs-Sera D."/>
            <person name="Hatfull G.F."/>
        </authorList>
    </citation>
    <scope>NUCLEOTIDE SEQUENCE</scope>
</reference>
<sequence>MEPQGFSADLNAYLAKVLADNGREDRSGRWLEEITGQARRYDYWSKVVKNTRAMTTNDIQVIADTFGISPFDWVNNTRRHAEGKDTPKLIFNVGGHEEDRNTLTAEEERELRQSDVDLAAYRGRNEAEQPHAE</sequence>
<evidence type="ECO:0000256" key="1">
    <source>
        <dbReference type="SAM" id="MobiDB-lite"/>
    </source>
</evidence>
<dbReference type="KEGG" id="vg:80019023"/>
<dbReference type="EMBL" id="MZ150789">
    <property type="protein sequence ID" value="QWY84617.1"/>
    <property type="molecule type" value="Genomic_DNA"/>
</dbReference>
<evidence type="ECO:0000313" key="2">
    <source>
        <dbReference type="EMBL" id="QWY84617.1"/>
    </source>
</evidence>
<gene>
    <name evidence="2" type="primary">35</name>
    <name evidence="2" type="ORF">SEA_FOOTLOOSE_35</name>
</gene>
<feature type="compositionally biased region" description="Basic and acidic residues" evidence="1">
    <location>
        <begin position="123"/>
        <end position="133"/>
    </location>
</feature>
<keyword evidence="3" id="KW-1185">Reference proteome</keyword>
<dbReference type="Proteomes" id="UP000693692">
    <property type="component" value="Segment"/>
</dbReference>
<proteinExistence type="predicted"/>
<organism evidence="2 3">
    <name type="scientific">Microbacterium phage Footloose</name>
    <dbReference type="NCBI Taxonomy" id="2836048"/>
    <lineage>
        <taxon>Viruses</taxon>
        <taxon>Duplodnaviria</taxon>
        <taxon>Heunggongvirae</taxon>
        <taxon>Uroviricota</taxon>
        <taxon>Caudoviricetes</taxon>
        <taxon>Footloosevirus</taxon>
        <taxon>Footloosevirus footloose</taxon>
    </lineage>
</organism>
<name>A0A8F3E9G5_9CAUD</name>
<feature type="region of interest" description="Disordered" evidence="1">
    <location>
        <begin position="85"/>
        <end position="133"/>
    </location>
</feature>
<evidence type="ECO:0000313" key="3">
    <source>
        <dbReference type="Proteomes" id="UP000693692"/>
    </source>
</evidence>